<feature type="compositionally biased region" description="Basic residues" evidence="1">
    <location>
        <begin position="65"/>
        <end position="75"/>
    </location>
</feature>
<dbReference type="InterPro" id="IPR025851">
    <property type="entry name" value="SUKH-4"/>
</dbReference>
<organism evidence="2 3">
    <name type="scientific">Streptomyces viridosporus T7A</name>
    <dbReference type="NCBI Taxonomy" id="665577"/>
    <lineage>
        <taxon>Bacteria</taxon>
        <taxon>Bacillati</taxon>
        <taxon>Actinomycetota</taxon>
        <taxon>Actinomycetes</taxon>
        <taxon>Kitasatosporales</taxon>
        <taxon>Streptomycetaceae</taxon>
        <taxon>Streptomyces</taxon>
    </lineage>
</organism>
<sequence>MPDHIHTSSLPLPRRCCRGSGAPRLRGAVGRRSGRGGARRQAGPRYDDGRVPGTTTGGSPVRRDGRGRHRGRRPHPGAPPPVRSGSRRSEAPAAHRLVIGVVRLSALCGTSVPTPVPDKALAHVSRDDLRRFGRAGAYGVRLGDDGPAHLCARPDGAVQAVLPGTDEHDTFANRSLAALSAGLAALDHMFPVIAASSDPSEAAAAFREPDEELHRNDAAAFAERENWWPRVLDDVRHTLHFPFSAAFEYLDDAGREQIATGATGPGQPPRRPHGGPPQRGRPPGRRALRVEGRRRPGGVDRPACPRTGPARTGTGHPPVGEETGSGRAQPARLTPAGARGPSAPPPSGCPAGRRRRACGRSPRS</sequence>
<dbReference type="Pfam" id="PF14435">
    <property type="entry name" value="SUKH-4"/>
    <property type="match status" value="1"/>
</dbReference>
<feature type="compositionally biased region" description="Basic residues" evidence="1">
    <location>
        <begin position="352"/>
        <end position="364"/>
    </location>
</feature>
<gene>
    <name evidence="2" type="ORF">CP969_23065</name>
</gene>
<dbReference type="Proteomes" id="UP000327143">
    <property type="component" value="Chromosome"/>
</dbReference>
<feature type="region of interest" description="Disordered" evidence="1">
    <location>
        <begin position="1"/>
        <end position="90"/>
    </location>
</feature>
<evidence type="ECO:0000256" key="1">
    <source>
        <dbReference type="SAM" id="MobiDB-lite"/>
    </source>
</evidence>
<protein>
    <submittedName>
        <fullName evidence="2">Uncharacterized protein</fullName>
    </submittedName>
</protein>
<feature type="compositionally biased region" description="Basic and acidic residues" evidence="1">
    <location>
        <begin position="288"/>
        <end position="298"/>
    </location>
</feature>
<reference evidence="2 3" key="1">
    <citation type="submission" date="2017-09" db="EMBL/GenBank/DDBJ databases">
        <authorList>
            <person name="Lee N."/>
            <person name="Cho B.-K."/>
        </authorList>
    </citation>
    <scope>NUCLEOTIDE SEQUENCE [LARGE SCALE GENOMIC DNA]</scope>
    <source>
        <strain evidence="2 3">ATCC 39115</strain>
    </source>
</reference>
<evidence type="ECO:0000313" key="3">
    <source>
        <dbReference type="Proteomes" id="UP000327143"/>
    </source>
</evidence>
<dbReference type="EMBL" id="CP023700">
    <property type="protein sequence ID" value="QEU87230.1"/>
    <property type="molecule type" value="Genomic_DNA"/>
</dbReference>
<evidence type="ECO:0000313" key="2">
    <source>
        <dbReference type="EMBL" id="QEU87230.1"/>
    </source>
</evidence>
<name>A0ABX6AJ36_STRVD</name>
<keyword evidence="3" id="KW-1185">Reference proteome</keyword>
<accession>A0ABX6AJ36</accession>
<proteinExistence type="predicted"/>
<feature type="region of interest" description="Disordered" evidence="1">
    <location>
        <begin position="258"/>
        <end position="364"/>
    </location>
</feature>